<evidence type="ECO:0000259" key="7">
    <source>
        <dbReference type="PROSITE" id="PS50112"/>
    </source>
</evidence>
<dbReference type="InterPro" id="IPR000014">
    <property type="entry name" value="PAS"/>
</dbReference>
<comment type="catalytic activity">
    <reaction evidence="1">
        <text>ATP + protein L-histidine = ADP + protein N-phospho-L-histidine.</text>
        <dbReference type="EC" id="2.7.13.3"/>
    </reaction>
</comment>
<dbReference type="Gene3D" id="3.30.565.10">
    <property type="entry name" value="Histidine kinase-like ATPase, C-terminal domain"/>
    <property type="match status" value="1"/>
</dbReference>
<gene>
    <name evidence="9" type="primary">nifL</name>
    <name evidence="9" type="ORF">I8J34_05015</name>
</gene>
<dbReference type="Pfam" id="PF02518">
    <property type="entry name" value="HATPase_c"/>
    <property type="match status" value="1"/>
</dbReference>
<evidence type="ECO:0000256" key="5">
    <source>
        <dbReference type="ARBA" id="ARBA00022777"/>
    </source>
</evidence>
<dbReference type="InterPro" id="IPR035965">
    <property type="entry name" value="PAS-like_dom_sf"/>
</dbReference>
<evidence type="ECO:0000256" key="4">
    <source>
        <dbReference type="ARBA" id="ARBA00022679"/>
    </source>
</evidence>
<dbReference type="PANTHER" id="PTHR43304">
    <property type="entry name" value="PHYTOCHROME-LIKE PROTEIN CPH1"/>
    <property type="match status" value="1"/>
</dbReference>
<dbReference type="InterPro" id="IPR001610">
    <property type="entry name" value="PAC"/>
</dbReference>
<dbReference type="GO" id="GO:0007165">
    <property type="term" value="P:signal transduction"/>
    <property type="evidence" value="ECO:0007669"/>
    <property type="project" value="InterPro"/>
</dbReference>
<protein>
    <recommendedName>
        <fullName evidence="2">histidine kinase</fullName>
        <ecNumber evidence="2">2.7.13.3</ecNumber>
    </recommendedName>
</protein>
<dbReference type="SMART" id="SM00387">
    <property type="entry name" value="HATPase_c"/>
    <property type="match status" value="1"/>
</dbReference>
<dbReference type="RefSeq" id="WP_214360288.1">
    <property type="nucleotide sequence ID" value="NZ_JAEKFT010000004.1"/>
</dbReference>
<dbReference type="AlphaFoldDB" id="A0A944D8Y3"/>
<dbReference type="Gene3D" id="3.30.450.20">
    <property type="entry name" value="PAS domain"/>
    <property type="match status" value="2"/>
</dbReference>
<dbReference type="SUPFAM" id="SSF55785">
    <property type="entry name" value="PYP-like sensor domain (PAS domain)"/>
    <property type="match status" value="2"/>
</dbReference>
<evidence type="ECO:0000259" key="8">
    <source>
        <dbReference type="PROSITE" id="PS50113"/>
    </source>
</evidence>
<dbReference type="PANTHER" id="PTHR43304:SF1">
    <property type="entry name" value="PAC DOMAIN-CONTAINING PROTEIN"/>
    <property type="match status" value="1"/>
</dbReference>
<dbReference type="PRINTS" id="PR00344">
    <property type="entry name" value="BCTRLSENSOR"/>
</dbReference>
<dbReference type="InterPro" id="IPR003594">
    <property type="entry name" value="HATPase_dom"/>
</dbReference>
<dbReference type="InterPro" id="IPR000700">
    <property type="entry name" value="PAS-assoc_C"/>
</dbReference>
<comment type="caution">
    <text evidence="9">The sequence shown here is derived from an EMBL/GenBank/DDBJ whole genome shotgun (WGS) entry which is preliminary data.</text>
</comment>
<evidence type="ECO:0000313" key="10">
    <source>
        <dbReference type="Proteomes" id="UP000694660"/>
    </source>
</evidence>
<dbReference type="InterPro" id="IPR052162">
    <property type="entry name" value="Sensor_kinase/Photoreceptor"/>
</dbReference>
<keyword evidence="10" id="KW-1185">Reference proteome</keyword>
<dbReference type="NCBIfam" id="TIGR02938">
    <property type="entry name" value="nifL_nitrog"/>
    <property type="match status" value="1"/>
</dbReference>
<evidence type="ECO:0000256" key="2">
    <source>
        <dbReference type="ARBA" id="ARBA00012438"/>
    </source>
</evidence>
<dbReference type="GO" id="GO:0006355">
    <property type="term" value="P:regulation of DNA-templated transcription"/>
    <property type="evidence" value="ECO:0007669"/>
    <property type="project" value="InterPro"/>
</dbReference>
<dbReference type="InterPro" id="IPR013767">
    <property type="entry name" value="PAS_fold"/>
</dbReference>
<evidence type="ECO:0000259" key="6">
    <source>
        <dbReference type="PROSITE" id="PS50109"/>
    </source>
</evidence>
<keyword evidence="3" id="KW-0597">Phosphoprotein</keyword>
<dbReference type="CDD" id="cd00130">
    <property type="entry name" value="PAS"/>
    <property type="match status" value="1"/>
</dbReference>
<feature type="domain" description="PAC" evidence="8">
    <location>
        <begin position="90"/>
        <end position="144"/>
    </location>
</feature>
<dbReference type="PROSITE" id="PS50113">
    <property type="entry name" value="PAC"/>
    <property type="match status" value="1"/>
</dbReference>
<dbReference type="InterPro" id="IPR014285">
    <property type="entry name" value="N_fixation_neg-reg_NifL"/>
</dbReference>
<evidence type="ECO:0000256" key="1">
    <source>
        <dbReference type="ARBA" id="ARBA00000085"/>
    </source>
</evidence>
<feature type="domain" description="Histidine kinase" evidence="6">
    <location>
        <begin position="298"/>
        <end position="507"/>
    </location>
</feature>
<name>A0A944D8Y3_DENI1</name>
<dbReference type="PROSITE" id="PS50112">
    <property type="entry name" value="PAS"/>
    <property type="match status" value="1"/>
</dbReference>
<proteinExistence type="predicted"/>
<evidence type="ECO:0000313" key="9">
    <source>
        <dbReference type="EMBL" id="MBT0960531.1"/>
    </source>
</evidence>
<dbReference type="GO" id="GO:0004673">
    <property type="term" value="F:protein histidine kinase activity"/>
    <property type="evidence" value="ECO:0007669"/>
    <property type="project" value="UniProtKB-EC"/>
</dbReference>
<dbReference type="EC" id="2.7.13.3" evidence="2"/>
<feature type="domain" description="PAS" evidence="7">
    <location>
        <begin position="19"/>
        <end position="65"/>
    </location>
</feature>
<dbReference type="InterPro" id="IPR005467">
    <property type="entry name" value="His_kinase_dom"/>
</dbReference>
<organism evidence="9 10">
    <name type="scientific">Denitromonas iodatirespirans</name>
    <dbReference type="NCBI Taxonomy" id="2795389"/>
    <lineage>
        <taxon>Bacteria</taxon>
        <taxon>Pseudomonadati</taxon>
        <taxon>Pseudomonadota</taxon>
        <taxon>Betaproteobacteria</taxon>
        <taxon>Rhodocyclales</taxon>
        <taxon>Zoogloeaceae</taxon>
        <taxon>Denitromonas</taxon>
    </lineage>
</organism>
<dbReference type="InterPro" id="IPR036890">
    <property type="entry name" value="HATPase_C_sf"/>
</dbReference>
<dbReference type="Proteomes" id="UP000694660">
    <property type="component" value="Unassembled WGS sequence"/>
</dbReference>
<keyword evidence="4" id="KW-0808">Transferase</keyword>
<dbReference type="EMBL" id="JAEKFT010000004">
    <property type="protein sequence ID" value="MBT0960531.1"/>
    <property type="molecule type" value="Genomic_DNA"/>
</dbReference>
<keyword evidence="5" id="KW-0418">Kinase</keyword>
<sequence>MTAATQGKALQPGVEVELPPEVYRQAVDQADIAISITDPKANILFANEAFVRITGYEAAEVVGRNESLLSNHTTPPALYRDMWAHLGERRAWTGRVLNKRKNGELYLADLAISPVVNSAGKVTHFLGIHRDVTELHRLERIVRNQKKLIESAVDAAPVALVLLDQNGRVMLDNQAYKKLVSDLGVSEPAEHLLDATRPDWRTALAATEPGTALFINSETRVDRHGGGARWLSITASVIEMQSDCADTYFCVSSMSGLLLVIADVTRVHEERERARAAALKVTLIDEERTAAIREGLSAAVFRMDEPLNMMRSAVAVLRRRDPAAASVLDEALTASREHLDQLRQVIPPALPEIMVSVNLNEILRDVLEVSTSRLLAAGITVDWRPAATLPAIAGRPLQLRTMFKALVDNAIEAMNIKGWVRRELSITSGTADERIVVCVLDTGPGVTDEVRQHAFEPFFSAKAGGGRHLGTGLSRALHVVADHGGIIDLNPRPQGGCAAIVELRIDGDPI</sequence>
<evidence type="ECO:0000256" key="3">
    <source>
        <dbReference type="ARBA" id="ARBA00022553"/>
    </source>
</evidence>
<reference evidence="10" key="1">
    <citation type="journal article" date="2022" name="ISME J.">
        <title>Genetic and phylogenetic analysis of dissimilatory iodate-reducing bacteria identifies potential niches across the world's oceans.</title>
        <authorList>
            <person name="Reyes-Umana V."/>
            <person name="Henning Z."/>
            <person name="Lee K."/>
            <person name="Barnum T.P."/>
            <person name="Coates J.D."/>
        </authorList>
    </citation>
    <scope>NUCLEOTIDE SEQUENCE [LARGE SCALE GENOMIC DNA]</scope>
    <source>
        <strain evidence="10">IR12</strain>
    </source>
</reference>
<dbReference type="SMART" id="SM00091">
    <property type="entry name" value="PAS"/>
    <property type="match status" value="2"/>
</dbReference>
<accession>A0A944D8Y3</accession>
<dbReference type="GO" id="GO:0009399">
    <property type="term" value="P:nitrogen fixation"/>
    <property type="evidence" value="ECO:0007669"/>
    <property type="project" value="InterPro"/>
</dbReference>
<dbReference type="SMART" id="SM00086">
    <property type="entry name" value="PAC"/>
    <property type="match status" value="1"/>
</dbReference>
<dbReference type="PROSITE" id="PS50109">
    <property type="entry name" value="HIS_KIN"/>
    <property type="match status" value="1"/>
</dbReference>
<dbReference type="SUPFAM" id="SSF55874">
    <property type="entry name" value="ATPase domain of HSP90 chaperone/DNA topoisomerase II/histidine kinase"/>
    <property type="match status" value="1"/>
</dbReference>
<dbReference type="InterPro" id="IPR004358">
    <property type="entry name" value="Sig_transdc_His_kin-like_C"/>
</dbReference>
<dbReference type="NCBIfam" id="TIGR00229">
    <property type="entry name" value="sensory_box"/>
    <property type="match status" value="1"/>
</dbReference>
<dbReference type="Pfam" id="PF00989">
    <property type="entry name" value="PAS"/>
    <property type="match status" value="1"/>
</dbReference>